<protein>
    <recommendedName>
        <fullName evidence="8">L-ornithine N(alpha)-acyltransferase</fullName>
        <ecNumber evidence="7">2.3.2.30</ecNumber>
    </recommendedName>
</protein>
<evidence type="ECO:0000256" key="3">
    <source>
        <dbReference type="ARBA" id="ARBA00022679"/>
    </source>
</evidence>
<evidence type="ECO:0000256" key="11">
    <source>
        <dbReference type="SAM" id="MobiDB-lite"/>
    </source>
</evidence>
<keyword evidence="5" id="KW-0012">Acyltransferase</keyword>
<evidence type="ECO:0000256" key="7">
    <source>
        <dbReference type="ARBA" id="ARBA00039058"/>
    </source>
</evidence>
<evidence type="ECO:0000256" key="10">
    <source>
        <dbReference type="ARBA" id="ARBA00047785"/>
    </source>
</evidence>
<evidence type="ECO:0000256" key="2">
    <source>
        <dbReference type="ARBA" id="ARBA00022516"/>
    </source>
</evidence>
<proteinExistence type="inferred from homology"/>
<dbReference type="Gene3D" id="3.40.630.30">
    <property type="match status" value="1"/>
</dbReference>
<dbReference type="SUPFAM" id="SSF55729">
    <property type="entry name" value="Acyl-CoA N-acyltransferases (Nat)"/>
    <property type="match status" value="1"/>
</dbReference>
<evidence type="ECO:0000256" key="9">
    <source>
        <dbReference type="ARBA" id="ARBA00045724"/>
    </source>
</evidence>
<keyword evidence="13" id="KW-1185">Reference proteome</keyword>
<dbReference type="Proteomes" id="UP000325684">
    <property type="component" value="Unassembled WGS sequence"/>
</dbReference>
<dbReference type="PANTHER" id="PTHR37323">
    <property type="entry name" value="GCN5-RELATED N-ACETYLTRANSFERASE"/>
    <property type="match status" value="1"/>
</dbReference>
<dbReference type="Pfam" id="PF13444">
    <property type="entry name" value="Acetyltransf_5"/>
    <property type="match status" value="1"/>
</dbReference>
<organism evidence="12 13">
    <name type="scientific">Microvirga brassicacearum</name>
    <dbReference type="NCBI Taxonomy" id="2580413"/>
    <lineage>
        <taxon>Bacteria</taxon>
        <taxon>Pseudomonadati</taxon>
        <taxon>Pseudomonadota</taxon>
        <taxon>Alphaproteobacteria</taxon>
        <taxon>Hyphomicrobiales</taxon>
        <taxon>Methylobacteriaceae</taxon>
        <taxon>Microvirga</taxon>
    </lineage>
</organism>
<name>A0A5N3PCW4_9HYPH</name>
<dbReference type="EC" id="2.3.2.30" evidence="7"/>
<dbReference type="InterPro" id="IPR016181">
    <property type="entry name" value="Acyl_CoA_acyltransferase"/>
</dbReference>
<evidence type="ECO:0000256" key="8">
    <source>
        <dbReference type="ARBA" id="ARBA00039866"/>
    </source>
</evidence>
<evidence type="ECO:0000256" key="5">
    <source>
        <dbReference type="ARBA" id="ARBA00023315"/>
    </source>
</evidence>
<gene>
    <name evidence="12" type="ORF">FEZ63_09610</name>
</gene>
<evidence type="ECO:0000313" key="13">
    <source>
        <dbReference type="Proteomes" id="UP000325684"/>
    </source>
</evidence>
<feature type="region of interest" description="Disordered" evidence="11">
    <location>
        <begin position="1"/>
        <end position="31"/>
    </location>
</feature>
<comment type="caution">
    <text evidence="12">The sequence shown here is derived from an EMBL/GenBank/DDBJ whole genome shotgun (WGS) entry which is preliminary data.</text>
</comment>
<evidence type="ECO:0000256" key="6">
    <source>
        <dbReference type="ARBA" id="ARBA00038095"/>
    </source>
</evidence>
<evidence type="ECO:0000313" key="12">
    <source>
        <dbReference type="EMBL" id="KAB0267540.1"/>
    </source>
</evidence>
<accession>A0A5N3PCW4</accession>
<dbReference type="OrthoDB" id="9787072at2"/>
<keyword evidence="2" id="KW-0444">Lipid biosynthesis</keyword>
<dbReference type="PANTHER" id="PTHR37323:SF1">
    <property type="entry name" value="L-ORNITHINE N(ALPHA)-ACYLTRANSFERASE"/>
    <property type="match status" value="1"/>
</dbReference>
<dbReference type="GO" id="GO:0006629">
    <property type="term" value="P:lipid metabolic process"/>
    <property type="evidence" value="ECO:0007669"/>
    <property type="project" value="UniProtKB-KW"/>
</dbReference>
<comment type="similarity">
    <text evidence="6">Belongs to the acetyltransferase family. OlsB subfamily.</text>
</comment>
<comment type="pathway">
    <text evidence="1">Lipid metabolism.</text>
</comment>
<comment type="catalytic activity">
    <reaction evidence="10">
        <text>a (3R)-hydroxyacyl-[ACP] + L-ornithine = a lyso-ornithine lipid + holo-[ACP] + H(+)</text>
        <dbReference type="Rhea" id="RHEA:20633"/>
        <dbReference type="Rhea" id="RHEA-COMP:9685"/>
        <dbReference type="Rhea" id="RHEA-COMP:9945"/>
        <dbReference type="ChEBI" id="CHEBI:15378"/>
        <dbReference type="ChEBI" id="CHEBI:46911"/>
        <dbReference type="ChEBI" id="CHEBI:64479"/>
        <dbReference type="ChEBI" id="CHEBI:78827"/>
        <dbReference type="ChEBI" id="CHEBI:138482"/>
        <dbReference type="EC" id="2.3.2.30"/>
    </reaction>
    <physiologicalReaction direction="left-to-right" evidence="10">
        <dbReference type="Rhea" id="RHEA:20634"/>
    </physiologicalReaction>
</comment>
<evidence type="ECO:0000256" key="4">
    <source>
        <dbReference type="ARBA" id="ARBA00023098"/>
    </source>
</evidence>
<dbReference type="EMBL" id="VCMV01000013">
    <property type="protein sequence ID" value="KAB0267540.1"/>
    <property type="molecule type" value="Genomic_DNA"/>
</dbReference>
<reference evidence="12 13" key="1">
    <citation type="journal article" date="2019" name="Microorganisms">
        <title>Genome Insights into the Novel Species Microvirga brassicacearum, a Rapeseed Endophyte with Biotechnological Potential.</title>
        <authorList>
            <person name="Jimenez-Gomez A."/>
            <person name="Saati-Santamaria Z."/>
            <person name="Igual J.M."/>
            <person name="Rivas R."/>
            <person name="Mateos P.F."/>
            <person name="Garcia-Fraile P."/>
        </authorList>
    </citation>
    <scope>NUCLEOTIDE SEQUENCE [LARGE SCALE GENOMIC DNA]</scope>
    <source>
        <strain evidence="12 13">CDVBN77</strain>
    </source>
</reference>
<keyword evidence="3 12" id="KW-0808">Transferase</keyword>
<sequence length="311" mass="34699">MIPSPIAPASGPEYQPAITRPRSMGDLLPSRNRTVRDHGTLNPVLGRLGSLEVRLATTTRDIRRAQRLRYKVFYDEMSAAPNGASILSRRDIDDFDLLCDHLLVLDHDVKAKPFRAAKPKVVGTYRLLRQEVADRNWGFYTAGEYDLAPMIRAHPNLRFLELGRSCVLKPFRNKRTVELLWHGIWAYVLHHRIDVMIGCASLEGTDPGKLSLPLSFLHHFASATGEWEASALPECGTAMDLLPKEMVDQKAALRALPPLIKGYLRLGATFGKGAVVDRRFGTTDVLVILPVANINPRYIDHFGPGADRHVA</sequence>
<dbReference type="GO" id="GO:0043810">
    <property type="term" value="F:ornithine-acyl [acyl carrier protein] N-acyltransferase activity"/>
    <property type="evidence" value="ECO:0007669"/>
    <property type="project" value="UniProtKB-EC"/>
</dbReference>
<keyword evidence="4" id="KW-0443">Lipid metabolism</keyword>
<dbReference type="InterPro" id="IPR052351">
    <property type="entry name" value="Ornithine_N-alpha-AT"/>
</dbReference>
<dbReference type="AlphaFoldDB" id="A0A5N3PCW4"/>
<evidence type="ECO:0000256" key="1">
    <source>
        <dbReference type="ARBA" id="ARBA00005189"/>
    </source>
</evidence>
<comment type="function">
    <text evidence="9">Catalyzes the first step in the biosynthesis of ornithine lipids, which are phosphorus-free membrane lipids. Catalyzes the 3-hydroxyacyl-acyl carrier protein-dependent acylation of ornithine to form lyso-ornithine lipid (LOL).</text>
</comment>